<dbReference type="Pfam" id="PF08402">
    <property type="entry name" value="TOBE_2"/>
    <property type="match status" value="1"/>
</dbReference>
<dbReference type="InterPro" id="IPR008995">
    <property type="entry name" value="Mo/tungstate-bd_C_term_dom"/>
</dbReference>
<dbReference type="GO" id="GO:0016887">
    <property type="term" value="F:ATP hydrolysis activity"/>
    <property type="evidence" value="ECO:0007669"/>
    <property type="project" value="InterPro"/>
</dbReference>
<name>A0A917DIP4_9SPHN</name>
<gene>
    <name evidence="6" type="primary">thuK</name>
    <name evidence="6" type="ORF">GCM10010989_12120</name>
</gene>
<feature type="domain" description="ABC transporter" evidence="5">
    <location>
        <begin position="4"/>
        <end position="234"/>
    </location>
</feature>
<dbReference type="AlphaFoldDB" id="A0A917DIP4"/>
<dbReference type="Pfam" id="PF00005">
    <property type="entry name" value="ABC_tran"/>
    <property type="match status" value="1"/>
</dbReference>
<protein>
    <submittedName>
        <fullName evidence="6">Sugar ABC transporter ATP-binding protein</fullName>
    </submittedName>
</protein>
<dbReference type="InterPro" id="IPR027417">
    <property type="entry name" value="P-loop_NTPase"/>
</dbReference>
<comment type="caution">
    <text evidence="6">The sequence shown here is derived from an EMBL/GenBank/DDBJ whole genome shotgun (WGS) entry which is preliminary data.</text>
</comment>
<evidence type="ECO:0000256" key="2">
    <source>
        <dbReference type="ARBA" id="ARBA00022448"/>
    </source>
</evidence>
<evidence type="ECO:0000256" key="4">
    <source>
        <dbReference type="ARBA" id="ARBA00022840"/>
    </source>
</evidence>
<dbReference type="FunFam" id="3.40.50.300:FF:000042">
    <property type="entry name" value="Maltose/maltodextrin ABC transporter, ATP-binding protein"/>
    <property type="match status" value="1"/>
</dbReference>
<dbReference type="InterPro" id="IPR013611">
    <property type="entry name" value="Transp-assoc_OB_typ2"/>
</dbReference>
<dbReference type="InterPro" id="IPR017871">
    <property type="entry name" value="ABC_transporter-like_CS"/>
</dbReference>
<dbReference type="PANTHER" id="PTHR43875:SF3">
    <property type="entry name" value="MALTOSE_MALTODEXTRIN IMPORT ATP-BINDING PROTEIN MALK"/>
    <property type="match status" value="1"/>
</dbReference>
<dbReference type="InterPro" id="IPR003439">
    <property type="entry name" value="ABC_transporter-like_ATP-bd"/>
</dbReference>
<dbReference type="InterPro" id="IPR012340">
    <property type="entry name" value="NA-bd_OB-fold"/>
</dbReference>
<dbReference type="PROSITE" id="PS50893">
    <property type="entry name" value="ABC_TRANSPORTER_2"/>
    <property type="match status" value="1"/>
</dbReference>
<dbReference type="CDD" id="cd03301">
    <property type="entry name" value="ABC_MalK_N"/>
    <property type="match status" value="1"/>
</dbReference>
<accession>A0A917DIP4</accession>
<evidence type="ECO:0000313" key="7">
    <source>
        <dbReference type="Proteomes" id="UP000598997"/>
    </source>
</evidence>
<sequence>MSCVRLEGIAKRFGSTQVIRGVDLDIQSGEFVVFVGASGSGKSTLLRMIAGLEQPSEGRVFIGDSDVTDAPPSERGVSMVFQSYALYPHMTVRENIAFGLKLKKTGKAAIEEAVTRVATMLEIEALLDRKPGQLSGGQRQRVAIARAIVREPQVFLFDEPLSNLDAALRTRTRIEIKELHRKLAATMIYVTHDQVEAMSLADRMVILNGGRIEQVGPPSVLYHQPATKYVAAFLGSPTMNFVSPSVVGDAGGAESVGIRPEDMRVAGAAGAESGLSGTIEEVEELGETRILHVKLNTGDIIAVRDRSLDDPNIGQVVSVAFDETAVHRFDAKGARI</sequence>
<organism evidence="6 7">
    <name type="scientific">Croceicoccus pelagius</name>
    <dbReference type="NCBI Taxonomy" id="1703341"/>
    <lineage>
        <taxon>Bacteria</taxon>
        <taxon>Pseudomonadati</taxon>
        <taxon>Pseudomonadota</taxon>
        <taxon>Alphaproteobacteria</taxon>
        <taxon>Sphingomonadales</taxon>
        <taxon>Erythrobacteraceae</taxon>
        <taxon>Croceicoccus</taxon>
    </lineage>
</organism>
<dbReference type="EMBL" id="BMIO01000003">
    <property type="protein sequence ID" value="GGD39546.1"/>
    <property type="molecule type" value="Genomic_DNA"/>
</dbReference>
<evidence type="ECO:0000313" key="6">
    <source>
        <dbReference type="EMBL" id="GGD39546.1"/>
    </source>
</evidence>
<keyword evidence="4 6" id="KW-0067">ATP-binding</keyword>
<dbReference type="InterPro" id="IPR047641">
    <property type="entry name" value="ABC_transpr_MalK/UgpC-like"/>
</dbReference>
<dbReference type="GO" id="GO:0005524">
    <property type="term" value="F:ATP binding"/>
    <property type="evidence" value="ECO:0007669"/>
    <property type="project" value="UniProtKB-KW"/>
</dbReference>
<keyword evidence="2" id="KW-0813">Transport</keyword>
<dbReference type="InterPro" id="IPR003593">
    <property type="entry name" value="AAA+_ATPase"/>
</dbReference>
<reference evidence="6 7" key="1">
    <citation type="journal article" date="2014" name="Int. J. Syst. Evol. Microbiol.">
        <title>Complete genome sequence of Corynebacterium casei LMG S-19264T (=DSM 44701T), isolated from a smear-ripened cheese.</title>
        <authorList>
            <consortium name="US DOE Joint Genome Institute (JGI-PGF)"/>
            <person name="Walter F."/>
            <person name="Albersmeier A."/>
            <person name="Kalinowski J."/>
            <person name="Ruckert C."/>
        </authorList>
    </citation>
    <scope>NUCLEOTIDE SEQUENCE [LARGE SCALE GENOMIC DNA]</scope>
    <source>
        <strain evidence="6 7">CGMCC 1.15358</strain>
    </source>
</reference>
<dbReference type="SMART" id="SM00382">
    <property type="entry name" value="AAA"/>
    <property type="match status" value="1"/>
</dbReference>
<keyword evidence="7" id="KW-1185">Reference proteome</keyword>
<dbReference type="GO" id="GO:0015423">
    <property type="term" value="F:ABC-type maltose transporter activity"/>
    <property type="evidence" value="ECO:0007669"/>
    <property type="project" value="TreeGrafter"/>
</dbReference>
<dbReference type="PANTHER" id="PTHR43875">
    <property type="entry name" value="MALTODEXTRIN IMPORT ATP-BINDING PROTEIN MSMX"/>
    <property type="match status" value="1"/>
</dbReference>
<dbReference type="Gene3D" id="2.40.50.100">
    <property type="match status" value="1"/>
</dbReference>
<dbReference type="RefSeq" id="WP_066763322.1">
    <property type="nucleotide sequence ID" value="NZ_BMIO01000003.1"/>
</dbReference>
<dbReference type="SUPFAM" id="SSF50331">
    <property type="entry name" value="MOP-like"/>
    <property type="match status" value="1"/>
</dbReference>
<evidence type="ECO:0000256" key="1">
    <source>
        <dbReference type="ARBA" id="ARBA00005417"/>
    </source>
</evidence>
<dbReference type="SUPFAM" id="SSF52540">
    <property type="entry name" value="P-loop containing nucleoside triphosphate hydrolases"/>
    <property type="match status" value="1"/>
</dbReference>
<dbReference type="InterPro" id="IPR015855">
    <property type="entry name" value="ABC_transpr_MalK-like"/>
</dbReference>
<dbReference type="GO" id="GO:1990060">
    <property type="term" value="C:maltose transport complex"/>
    <property type="evidence" value="ECO:0007669"/>
    <property type="project" value="TreeGrafter"/>
</dbReference>
<dbReference type="Proteomes" id="UP000598997">
    <property type="component" value="Unassembled WGS sequence"/>
</dbReference>
<evidence type="ECO:0000256" key="3">
    <source>
        <dbReference type="ARBA" id="ARBA00022741"/>
    </source>
</evidence>
<evidence type="ECO:0000259" key="5">
    <source>
        <dbReference type="PROSITE" id="PS50893"/>
    </source>
</evidence>
<dbReference type="Gene3D" id="2.40.50.140">
    <property type="entry name" value="Nucleic acid-binding proteins"/>
    <property type="match status" value="1"/>
</dbReference>
<dbReference type="GO" id="GO:0055052">
    <property type="term" value="C:ATP-binding cassette (ABC) transporter complex, substrate-binding subunit-containing"/>
    <property type="evidence" value="ECO:0007669"/>
    <property type="project" value="TreeGrafter"/>
</dbReference>
<dbReference type="OrthoDB" id="9802264at2"/>
<dbReference type="Gene3D" id="3.40.50.300">
    <property type="entry name" value="P-loop containing nucleotide triphosphate hydrolases"/>
    <property type="match status" value="1"/>
</dbReference>
<comment type="similarity">
    <text evidence="1">Belongs to the ABC transporter superfamily.</text>
</comment>
<proteinExistence type="inferred from homology"/>
<dbReference type="PROSITE" id="PS00211">
    <property type="entry name" value="ABC_TRANSPORTER_1"/>
    <property type="match status" value="1"/>
</dbReference>
<keyword evidence="3" id="KW-0547">Nucleotide-binding</keyword>